<evidence type="ECO:0000313" key="2">
    <source>
        <dbReference type="EnsemblPlants" id="Zm00001eb113370_P001"/>
    </source>
</evidence>
<reference evidence="2" key="4">
    <citation type="submission" date="2019-07" db="EMBL/GenBank/DDBJ databases">
        <authorList>
            <person name="Seetharam A."/>
            <person name="Woodhouse M."/>
            <person name="Cannon E."/>
        </authorList>
    </citation>
    <scope>NUCLEOTIDE SEQUENCE [LARGE SCALE GENOMIC DNA]</scope>
    <source>
        <strain evidence="2">cv. B73</strain>
    </source>
</reference>
<reference evidence="3" key="3">
    <citation type="submission" date="2015-12" db="EMBL/GenBank/DDBJ databases">
        <title>Update maize B73 reference genome by single molecule sequencing technologies.</title>
        <authorList>
            <consortium name="Maize Genome Sequencing Project"/>
            <person name="Ware D."/>
        </authorList>
    </citation>
    <scope>NUCLEOTIDE SEQUENCE [LARGE SCALE GENOMIC DNA]</scope>
    <source>
        <strain evidence="3">cv. B73</strain>
    </source>
</reference>
<dbReference type="Proteomes" id="UP000007305">
    <property type="component" value="Chromosome 2"/>
</dbReference>
<dbReference type="EnsemblPlants" id="Zm00001eb113370_T001">
    <property type="protein sequence ID" value="Zm00001eb113370_P001"/>
    <property type="gene ID" value="Zm00001eb113370"/>
</dbReference>
<sequence>MIVALVLASRSRSRLGACRPVFGLGKLPKDGIRACMRCGICDKSCCSLGKQVSQMLAVIPTASAWRCLGVCFSFLLHLQMAHMLRWVIDEDGEEPFDLKACVQRMAERVYSEVVLELDILISAVLNLQG</sequence>
<evidence type="ECO:0000313" key="3">
    <source>
        <dbReference type="Proteomes" id="UP000007305"/>
    </source>
</evidence>
<evidence type="ECO:0000313" key="1">
    <source>
        <dbReference type="EMBL" id="ACN36983.1"/>
    </source>
</evidence>
<organism evidence="1">
    <name type="scientific">Zea mays</name>
    <name type="common">Maize</name>
    <dbReference type="NCBI Taxonomy" id="4577"/>
    <lineage>
        <taxon>Eukaryota</taxon>
        <taxon>Viridiplantae</taxon>
        <taxon>Streptophyta</taxon>
        <taxon>Embryophyta</taxon>
        <taxon>Tracheophyta</taxon>
        <taxon>Spermatophyta</taxon>
        <taxon>Magnoliopsida</taxon>
        <taxon>Liliopsida</taxon>
        <taxon>Poales</taxon>
        <taxon>Poaceae</taxon>
        <taxon>PACMAD clade</taxon>
        <taxon>Panicoideae</taxon>
        <taxon>Andropogonodae</taxon>
        <taxon>Andropogoneae</taxon>
        <taxon>Tripsacinae</taxon>
        <taxon>Zea</taxon>
    </lineage>
</organism>
<dbReference type="EMBL" id="BT070086">
    <property type="protein sequence ID" value="ACN36983.1"/>
    <property type="molecule type" value="mRNA"/>
</dbReference>
<keyword evidence="3" id="KW-1185">Reference proteome</keyword>
<name>C0PP67_MAIZE</name>
<reference evidence="2" key="5">
    <citation type="submission" date="2021-05" db="UniProtKB">
        <authorList>
            <consortium name="EnsemblPlants"/>
        </authorList>
    </citation>
    <scope>IDENTIFICATION</scope>
    <source>
        <strain evidence="2">cv. B73</strain>
    </source>
</reference>
<accession>C0PP67</accession>
<reference evidence="1" key="1">
    <citation type="journal article" date="2009" name="PLoS Genet.">
        <title>Sequencing, mapping, and analysis of 27,455 maize full-length cDNAs.</title>
        <authorList>
            <person name="Soderlund C."/>
            <person name="Descour A."/>
            <person name="Kudrna D."/>
            <person name="Bomhoff M."/>
            <person name="Boyd L."/>
            <person name="Currie J."/>
            <person name="Angelova A."/>
            <person name="Collura K."/>
            <person name="Wissotski M."/>
            <person name="Ashley E."/>
            <person name="Morrow D."/>
            <person name="Fernandes J."/>
            <person name="Walbot V."/>
            <person name="Yu Y."/>
        </authorList>
    </citation>
    <scope>NUCLEOTIDE SEQUENCE</scope>
    <source>
        <strain evidence="1">B73</strain>
    </source>
</reference>
<reference evidence="1" key="2">
    <citation type="submission" date="2012-06" db="EMBL/GenBank/DDBJ databases">
        <authorList>
            <person name="Yu Y."/>
            <person name="Currie J."/>
            <person name="Lomeli R."/>
            <person name="Angelova A."/>
            <person name="Collura K."/>
            <person name="Wissotski M."/>
            <person name="Campos D."/>
            <person name="Kudrna D."/>
            <person name="Golser W."/>
            <person name="Ashely E."/>
            <person name="Descour A."/>
            <person name="Fernandes J."/>
            <person name="Soderlund C."/>
            <person name="Walbot V."/>
        </authorList>
    </citation>
    <scope>NUCLEOTIDE SEQUENCE</scope>
    <source>
        <strain evidence="1">B73</strain>
    </source>
</reference>
<dbReference type="AlphaFoldDB" id="C0PP67"/>
<proteinExistence type="evidence at transcript level"/>
<protein>
    <submittedName>
        <fullName evidence="1 2">Uncharacterized protein</fullName>
    </submittedName>
</protein>
<dbReference type="Gramene" id="Zm00001eb113370_T001">
    <property type="protein sequence ID" value="Zm00001eb113370_P001"/>
    <property type="gene ID" value="Zm00001eb113370"/>
</dbReference>